<dbReference type="InterPro" id="IPR002716">
    <property type="entry name" value="PIN_dom"/>
</dbReference>
<evidence type="ECO:0000313" key="2">
    <source>
        <dbReference type="EMBL" id="OGE81428.1"/>
    </source>
</evidence>
<gene>
    <name evidence="2" type="ORF">A2720_02715</name>
</gene>
<dbReference type="InterPro" id="IPR029060">
    <property type="entry name" value="PIN-like_dom_sf"/>
</dbReference>
<dbReference type="AlphaFoldDB" id="A0A1F5NUU7"/>
<protein>
    <submittedName>
        <fullName evidence="2">Putative toxin-antitoxin system toxin component, PIN family</fullName>
    </submittedName>
</protein>
<organism evidence="2 3">
    <name type="scientific">Candidatus Doudnabacteria bacterium RIFCSPHIGHO2_01_FULL_46_24</name>
    <dbReference type="NCBI Taxonomy" id="1817825"/>
    <lineage>
        <taxon>Bacteria</taxon>
        <taxon>Candidatus Doudnaibacteriota</taxon>
    </lineage>
</organism>
<dbReference type="STRING" id="1817825.A2720_02715"/>
<evidence type="ECO:0000259" key="1">
    <source>
        <dbReference type="SMART" id="SM00670"/>
    </source>
</evidence>
<evidence type="ECO:0000313" key="3">
    <source>
        <dbReference type="Proteomes" id="UP000178892"/>
    </source>
</evidence>
<dbReference type="InterPro" id="IPR002850">
    <property type="entry name" value="PIN_toxin-like"/>
</dbReference>
<comment type="caution">
    <text evidence="2">The sequence shown here is derived from an EMBL/GenBank/DDBJ whole genome shotgun (WGS) entry which is preliminary data.</text>
</comment>
<accession>A0A1F5NUU7</accession>
<proteinExistence type="predicted"/>
<dbReference type="Pfam" id="PF13470">
    <property type="entry name" value="PIN_3"/>
    <property type="match status" value="1"/>
</dbReference>
<feature type="domain" description="PIN" evidence="1">
    <location>
        <begin position="1"/>
        <end position="117"/>
    </location>
</feature>
<dbReference type="PANTHER" id="PTHR34610">
    <property type="entry name" value="SSL7007 PROTEIN"/>
    <property type="match status" value="1"/>
</dbReference>
<sequence>MKIFADTNVIVSMLLWGKSLEQLFVLINARKITLGFSPATIEELFRVVNYPQIAKQALKQNVDAEVLADKLVAASEICYPSKTFDIVADDPSDNKILETALEAKAEYIISGDRHLLQLKTFEKIPIVTPAKFLKLNINNF</sequence>
<reference evidence="2 3" key="1">
    <citation type="journal article" date="2016" name="Nat. Commun.">
        <title>Thousands of microbial genomes shed light on interconnected biogeochemical processes in an aquifer system.</title>
        <authorList>
            <person name="Anantharaman K."/>
            <person name="Brown C.T."/>
            <person name="Hug L.A."/>
            <person name="Sharon I."/>
            <person name="Castelle C.J."/>
            <person name="Probst A.J."/>
            <person name="Thomas B.C."/>
            <person name="Singh A."/>
            <person name="Wilkins M.J."/>
            <person name="Karaoz U."/>
            <person name="Brodie E.L."/>
            <person name="Williams K.H."/>
            <person name="Hubbard S.S."/>
            <person name="Banfield J.F."/>
        </authorList>
    </citation>
    <scope>NUCLEOTIDE SEQUENCE [LARGE SCALE GENOMIC DNA]</scope>
</reference>
<dbReference type="NCBIfam" id="TIGR00305">
    <property type="entry name" value="putative toxin-antitoxin system toxin component, PIN family"/>
    <property type="match status" value="1"/>
</dbReference>
<dbReference type="EMBL" id="MFEL01000008">
    <property type="protein sequence ID" value="OGE81428.1"/>
    <property type="molecule type" value="Genomic_DNA"/>
</dbReference>
<dbReference type="SUPFAM" id="SSF88723">
    <property type="entry name" value="PIN domain-like"/>
    <property type="match status" value="1"/>
</dbReference>
<name>A0A1F5NUU7_9BACT</name>
<dbReference type="Proteomes" id="UP000178892">
    <property type="component" value="Unassembled WGS sequence"/>
</dbReference>
<dbReference type="SMART" id="SM00670">
    <property type="entry name" value="PINc"/>
    <property type="match status" value="1"/>
</dbReference>
<dbReference type="PANTHER" id="PTHR34610:SF4">
    <property type="entry name" value="SLL8027 PROTEIN"/>
    <property type="match status" value="1"/>
</dbReference>